<organism evidence="2 3">
    <name type="scientific">Aspergillus taichungensis</name>
    <dbReference type="NCBI Taxonomy" id="482145"/>
    <lineage>
        <taxon>Eukaryota</taxon>
        <taxon>Fungi</taxon>
        <taxon>Dikarya</taxon>
        <taxon>Ascomycota</taxon>
        <taxon>Pezizomycotina</taxon>
        <taxon>Eurotiomycetes</taxon>
        <taxon>Eurotiomycetidae</taxon>
        <taxon>Eurotiales</taxon>
        <taxon>Aspergillaceae</taxon>
        <taxon>Aspergillus</taxon>
        <taxon>Aspergillus subgen. Circumdati</taxon>
    </lineage>
</organism>
<gene>
    <name evidence="2" type="ORF">BDW42DRAFT_168983</name>
</gene>
<reference evidence="3" key="1">
    <citation type="submission" date="2017-12" db="EMBL/GenBank/DDBJ databases">
        <authorList>
            <consortium name="DOE Joint Genome Institute"/>
            <person name="Mondo S.J."/>
            <person name="Kjaerbolling I."/>
            <person name="Vesth T.C."/>
            <person name="Frisvad J.C."/>
            <person name="Nybo J.L."/>
            <person name="Theobald S."/>
            <person name="Kuo A."/>
            <person name="Bowyer P."/>
            <person name="Matsuda Y."/>
            <person name="Lyhne E.K."/>
            <person name="Kogle M.E."/>
            <person name="Clum A."/>
            <person name="Lipzen A."/>
            <person name="Salamov A."/>
            <person name="Ngan C.Y."/>
            <person name="Daum C."/>
            <person name="Chiniquy J."/>
            <person name="Barry K."/>
            <person name="LaButti K."/>
            <person name="Haridas S."/>
            <person name="Simmons B.A."/>
            <person name="Magnuson J.K."/>
            <person name="Mortensen U.H."/>
            <person name="Larsen T.O."/>
            <person name="Grigoriev I.V."/>
            <person name="Baker S.E."/>
            <person name="Andersen M.R."/>
            <person name="Nordberg H.P."/>
            <person name="Cantor M.N."/>
            <person name="Hua S.X."/>
        </authorList>
    </citation>
    <scope>NUCLEOTIDE SEQUENCE [LARGE SCALE GENOMIC DNA]</scope>
    <source>
        <strain evidence="3">IBT 19404</strain>
    </source>
</reference>
<protein>
    <submittedName>
        <fullName evidence="2">Uncharacterized protein</fullName>
    </submittedName>
</protein>
<sequence>MYITSLLALSAMATTALAGENKIKFSYKSSASLGIKNSGNTYSGGFKLYVNDDDILFESGEDLPTCTRDTNHIEITSDCWEGIWDFSCGSSFSGMPGACSAYAPDTKETKGEAKNEFTPGPFGNGQKGECSGTITTNSEGECTKDSLVKILRTYQGKYTHDK</sequence>
<dbReference type="OrthoDB" id="4387630at2759"/>
<accession>A0A2J5HVV9</accession>
<name>A0A2J5HVV9_9EURO</name>
<dbReference type="AlphaFoldDB" id="A0A2J5HVV9"/>
<feature type="signal peptide" evidence="1">
    <location>
        <begin position="1"/>
        <end position="18"/>
    </location>
</feature>
<evidence type="ECO:0000313" key="3">
    <source>
        <dbReference type="Proteomes" id="UP000235023"/>
    </source>
</evidence>
<evidence type="ECO:0000313" key="2">
    <source>
        <dbReference type="EMBL" id="PLN81392.1"/>
    </source>
</evidence>
<dbReference type="Proteomes" id="UP000235023">
    <property type="component" value="Unassembled WGS sequence"/>
</dbReference>
<proteinExistence type="predicted"/>
<feature type="chain" id="PRO_5014349710" evidence="1">
    <location>
        <begin position="19"/>
        <end position="162"/>
    </location>
</feature>
<keyword evidence="1" id="KW-0732">Signal</keyword>
<dbReference type="EMBL" id="KZ559537">
    <property type="protein sequence ID" value="PLN81392.1"/>
    <property type="molecule type" value="Genomic_DNA"/>
</dbReference>
<evidence type="ECO:0000256" key="1">
    <source>
        <dbReference type="SAM" id="SignalP"/>
    </source>
</evidence>
<keyword evidence="3" id="KW-1185">Reference proteome</keyword>